<proteinExistence type="predicted"/>
<feature type="non-terminal residue" evidence="2">
    <location>
        <position position="263"/>
    </location>
</feature>
<dbReference type="Pfam" id="PF11918">
    <property type="entry name" value="Peptidase_S41_N"/>
    <property type="match status" value="1"/>
</dbReference>
<dbReference type="PANTHER" id="PTHR11261">
    <property type="entry name" value="INTERPHOTORECEPTOR RETINOID-BINDING PROTEIN"/>
    <property type="match status" value="1"/>
</dbReference>
<sequence length="263" mass="29581">MNVAQRIINLRSKIPSIIQTAGKLVADNYAFEENGAEVSSKLLSMVDKKDYRTIKSEMELAEKINYDLQTLSGDVHLKAVYIPENSKDRIPGVVPMQIPSPDMFEDLIKFSFHTNVFEKNIGYMRFDMFADCELLHQVSNLLVEHVWKKVVNTDALIIDMRFNIGGPTNSIPALCSYFFDEGTPVLLDKVYSRTANAITDVWTLPQIAGSSFGTKKPLVILTSSVTEGAAEEFVYIMKRLGRAYVIGEKTKWRMPSSSDLPRG</sequence>
<evidence type="ECO:0000313" key="2">
    <source>
        <dbReference type="EMBL" id="CAI9584172.1"/>
    </source>
</evidence>
<dbReference type="SMART" id="SM00245">
    <property type="entry name" value="TSPc"/>
    <property type="match status" value="1"/>
</dbReference>
<keyword evidence="3" id="KW-1185">Reference proteome</keyword>
<dbReference type="SUPFAM" id="SSF52096">
    <property type="entry name" value="ClpP/crotonase"/>
    <property type="match status" value="1"/>
</dbReference>
<dbReference type="Gene3D" id="3.90.226.10">
    <property type="entry name" value="2-enoyl-CoA Hydratase, Chain A, domain 1"/>
    <property type="match status" value="1"/>
</dbReference>
<evidence type="ECO:0000313" key="3">
    <source>
        <dbReference type="Proteomes" id="UP001162483"/>
    </source>
</evidence>
<dbReference type="InterPro" id="IPR029045">
    <property type="entry name" value="ClpP/crotonase-like_dom_sf"/>
</dbReference>
<protein>
    <recommendedName>
        <fullName evidence="1">Tail specific protease domain-containing protein</fullName>
    </recommendedName>
</protein>
<dbReference type="Gene3D" id="3.30.750.44">
    <property type="match status" value="1"/>
</dbReference>
<name>A0ABN9EHI3_9NEOB</name>
<dbReference type="InterPro" id="IPR005151">
    <property type="entry name" value="Tail-specific_protease"/>
</dbReference>
<dbReference type="Proteomes" id="UP001162483">
    <property type="component" value="Unassembled WGS sequence"/>
</dbReference>
<gene>
    <name evidence="2" type="ORF">SPARVUS_LOCUS9944629</name>
</gene>
<dbReference type="CDD" id="cd07563">
    <property type="entry name" value="Peptidase_S41_IRBP"/>
    <property type="match status" value="1"/>
</dbReference>
<organism evidence="2 3">
    <name type="scientific">Staurois parvus</name>
    <dbReference type="NCBI Taxonomy" id="386267"/>
    <lineage>
        <taxon>Eukaryota</taxon>
        <taxon>Metazoa</taxon>
        <taxon>Chordata</taxon>
        <taxon>Craniata</taxon>
        <taxon>Vertebrata</taxon>
        <taxon>Euteleostomi</taxon>
        <taxon>Amphibia</taxon>
        <taxon>Batrachia</taxon>
        <taxon>Anura</taxon>
        <taxon>Neobatrachia</taxon>
        <taxon>Ranoidea</taxon>
        <taxon>Ranidae</taxon>
        <taxon>Staurois</taxon>
    </lineage>
</organism>
<comment type="caution">
    <text evidence="2">The sequence shown here is derived from an EMBL/GenBank/DDBJ whole genome shotgun (WGS) entry which is preliminary data.</text>
</comment>
<accession>A0ABN9EHI3</accession>
<reference evidence="2" key="1">
    <citation type="submission" date="2023-05" db="EMBL/GenBank/DDBJ databases">
        <authorList>
            <person name="Stuckert A."/>
        </authorList>
    </citation>
    <scope>NUCLEOTIDE SEQUENCE</scope>
</reference>
<dbReference type="Pfam" id="PF03572">
    <property type="entry name" value="Peptidase_S41"/>
    <property type="match status" value="1"/>
</dbReference>
<feature type="domain" description="Tail specific protease" evidence="1">
    <location>
        <begin position="100"/>
        <end position="261"/>
    </location>
</feature>
<dbReference type="PANTHER" id="PTHR11261:SF3">
    <property type="entry name" value="RETINOL-BINDING PROTEIN 3"/>
    <property type="match status" value="1"/>
</dbReference>
<dbReference type="EMBL" id="CATNWA010015527">
    <property type="protein sequence ID" value="CAI9584172.1"/>
    <property type="molecule type" value="Genomic_DNA"/>
</dbReference>
<evidence type="ECO:0000259" key="1">
    <source>
        <dbReference type="SMART" id="SM00245"/>
    </source>
</evidence>